<dbReference type="EMBL" id="CM004387">
    <property type="protein sequence ID" value="OAY59764.1"/>
    <property type="molecule type" value="Genomic_DNA"/>
</dbReference>
<proteinExistence type="predicted"/>
<dbReference type="AlphaFoldDB" id="A0A2C9WI86"/>
<reference evidence="1" key="1">
    <citation type="submission" date="2016-02" db="EMBL/GenBank/DDBJ databases">
        <title>WGS assembly of Manihot esculenta.</title>
        <authorList>
            <person name="Bredeson J.V."/>
            <person name="Prochnik S.E."/>
            <person name="Lyons J.B."/>
            <person name="Schmutz J."/>
            <person name="Grimwood J."/>
            <person name="Vrebalov J."/>
            <person name="Bart R.S."/>
            <person name="Amuge T."/>
            <person name="Ferguson M.E."/>
            <person name="Green R."/>
            <person name="Putnam N."/>
            <person name="Stites J."/>
            <person name="Rounsley S."/>
            <person name="Rokhsar D.S."/>
        </authorList>
    </citation>
    <scope>NUCLEOTIDE SEQUENCE [LARGE SCALE GENOMIC DNA]</scope>
    <source>
        <tissue evidence="1">Leaf</tissue>
    </source>
</reference>
<sequence>MICRTTRRKLQEQLNIITDFKVIEIESKLRSTIL</sequence>
<name>A0A2C9WI86_MANES</name>
<protein>
    <submittedName>
        <fullName evidence="1">Uncharacterized protein</fullName>
    </submittedName>
</protein>
<organism evidence="1">
    <name type="scientific">Manihot esculenta</name>
    <name type="common">Cassava</name>
    <name type="synonym">Jatropha manihot</name>
    <dbReference type="NCBI Taxonomy" id="3983"/>
    <lineage>
        <taxon>Eukaryota</taxon>
        <taxon>Viridiplantae</taxon>
        <taxon>Streptophyta</taxon>
        <taxon>Embryophyta</taxon>
        <taxon>Tracheophyta</taxon>
        <taxon>Spermatophyta</taxon>
        <taxon>Magnoliopsida</taxon>
        <taxon>eudicotyledons</taxon>
        <taxon>Gunneridae</taxon>
        <taxon>Pentapetalae</taxon>
        <taxon>rosids</taxon>
        <taxon>fabids</taxon>
        <taxon>Malpighiales</taxon>
        <taxon>Euphorbiaceae</taxon>
        <taxon>Crotonoideae</taxon>
        <taxon>Manihoteae</taxon>
        <taxon>Manihot</taxon>
    </lineage>
</organism>
<accession>A0A2C9WI86</accession>
<gene>
    <name evidence="1" type="ORF">MANES_01G057500</name>
</gene>
<evidence type="ECO:0000313" key="1">
    <source>
        <dbReference type="EMBL" id="OAY59764.1"/>
    </source>
</evidence>